<dbReference type="Proteomes" id="UP000799757">
    <property type="component" value="Unassembled WGS sequence"/>
</dbReference>
<keyword evidence="1" id="KW-0732">Signal</keyword>
<gene>
    <name evidence="2" type="ORF">K505DRAFT_365381</name>
</gene>
<sequence length="218" mass="23296">MLLKSFFLLFSLGQAAQVLRASIPHIATSSDSTIQSTPVNGTLTSFSILEGSGCPAGTYHAQPIEPGKSLNTYVDFDAGVFLFNSTTSTAPVTCTLSINFEFIYPEDGLPEVFFGTVTNNEAKFEEGDVDRGTNFIEQYDVIATAGDEGLDGSLKMTRIIDDGPRENQVGVLLYPVGTPGEVNVGTFQAKFSISTDFGPGEFSVSRIAVGFGLYELLS</sequence>
<dbReference type="OrthoDB" id="3771832at2759"/>
<evidence type="ECO:0000256" key="1">
    <source>
        <dbReference type="SAM" id="SignalP"/>
    </source>
</evidence>
<dbReference type="AlphaFoldDB" id="A0A6A6X0K7"/>
<organism evidence="2 3">
    <name type="scientific">Melanomma pulvis-pyrius CBS 109.77</name>
    <dbReference type="NCBI Taxonomy" id="1314802"/>
    <lineage>
        <taxon>Eukaryota</taxon>
        <taxon>Fungi</taxon>
        <taxon>Dikarya</taxon>
        <taxon>Ascomycota</taxon>
        <taxon>Pezizomycotina</taxon>
        <taxon>Dothideomycetes</taxon>
        <taxon>Pleosporomycetidae</taxon>
        <taxon>Pleosporales</taxon>
        <taxon>Melanommataceae</taxon>
        <taxon>Melanomma</taxon>
    </lineage>
</organism>
<reference evidence="2" key="1">
    <citation type="journal article" date="2020" name="Stud. Mycol.">
        <title>101 Dothideomycetes genomes: a test case for predicting lifestyles and emergence of pathogens.</title>
        <authorList>
            <person name="Haridas S."/>
            <person name="Albert R."/>
            <person name="Binder M."/>
            <person name="Bloem J."/>
            <person name="Labutti K."/>
            <person name="Salamov A."/>
            <person name="Andreopoulos B."/>
            <person name="Baker S."/>
            <person name="Barry K."/>
            <person name="Bills G."/>
            <person name="Bluhm B."/>
            <person name="Cannon C."/>
            <person name="Castanera R."/>
            <person name="Culley D."/>
            <person name="Daum C."/>
            <person name="Ezra D."/>
            <person name="Gonzalez J."/>
            <person name="Henrissat B."/>
            <person name="Kuo A."/>
            <person name="Liang C."/>
            <person name="Lipzen A."/>
            <person name="Lutzoni F."/>
            <person name="Magnuson J."/>
            <person name="Mondo S."/>
            <person name="Nolan M."/>
            <person name="Ohm R."/>
            <person name="Pangilinan J."/>
            <person name="Park H.-J."/>
            <person name="Ramirez L."/>
            <person name="Alfaro M."/>
            <person name="Sun H."/>
            <person name="Tritt A."/>
            <person name="Yoshinaga Y."/>
            <person name="Zwiers L.-H."/>
            <person name="Turgeon B."/>
            <person name="Goodwin S."/>
            <person name="Spatafora J."/>
            <person name="Crous P."/>
            <person name="Grigoriev I."/>
        </authorList>
    </citation>
    <scope>NUCLEOTIDE SEQUENCE</scope>
    <source>
        <strain evidence="2">CBS 109.77</strain>
    </source>
</reference>
<proteinExistence type="predicted"/>
<accession>A0A6A6X0K7</accession>
<keyword evidence="3" id="KW-1185">Reference proteome</keyword>
<feature type="chain" id="PRO_5025403473" description="Ubiquitin 3 binding protein But2 C-terminal domain-containing protein" evidence="1">
    <location>
        <begin position="16"/>
        <end position="218"/>
    </location>
</feature>
<protein>
    <recommendedName>
        <fullName evidence="4">Ubiquitin 3 binding protein But2 C-terminal domain-containing protein</fullName>
    </recommendedName>
</protein>
<dbReference type="EMBL" id="MU002119">
    <property type="protein sequence ID" value="KAF2789711.1"/>
    <property type="molecule type" value="Genomic_DNA"/>
</dbReference>
<evidence type="ECO:0008006" key="4">
    <source>
        <dbReference type="Google" id="ProtNLM"/>
    </source>
</evidence>
<feature type="signal peptide" evidence="1">
    <location>
        <begin position="1"/>
        <end position="15"/>
    </location>
</feature>
<evidence type="ECO:0000313" key="2">
    <source>
        <dbReference type="EMBL" id="KAF2789711.1"/>
    </source>
</evidence>
<evidence type="ECO:0000313" key="3">
    <source>
        <dbReference type="Proteomes" id="UP000799757"/>
    </source>
</evidence>
<name>A0A6A6X0K7_9PLEO</name>